<dbReference type="EMBL" id="CABVLI010000046">
    <property type="protein sequence ID" value="VVT28652.1"/>
    <property type="molecule type" value="Genomic_DNA"/>
</dbReference>
<accession>A0A5E8AB90</accession>
<evidence type="ECO:0000313" key="2">
    <source>
        <dbReference type="Proteomes" id="UP000326857"/>
    </source>
</evidence>
<dbReference type="AlphaFoldDB" id="A0A5E8AB90"/>
<reference evidence="1 2" key="1">
    <citation type="submission" date="2019-09" db="EMBL/GenBank/DDBJ databases">
        <authorList>
            <person name="Dittami M. S."/>
        </authorList>
    </citation>
    <scope>NUCLEOTIDE SEQUENCE [LARGE SCALE GENOMIC DNA]</scope>
    <source>
        <strain evidence="1">SPHINGO391</strain>
    </source>
</reference>
<sequence>MQLIGLSQQSPVATHSRTYRYRLWVEEPRPSPQ</sequence>
<proteinExistence type="predicted"/>
<name>A0A5E8AB90_9SPHN</name>
<gene>
    <name evidence="1" type="ORF">SPHINGO391_500234</name>
</gene>
<dbReference type="Proteomes" id="UP000326857">
    <property type="component" value="Unassembled WGS sequence"/>
</dbReference>
<protein>
    <submittedName>
        <fullName evidence="1">Uncharacterized protein</fullName>
    </submittedName>
</protein>
<organism evidence="1 2">
    <name type="scientific">Sphingomonas aurantiaca</name>
    <dbReference type="NCBI Taxonomy" id="185949"/>
    <lineage>
        <taxon>Bacteria</taxon>
        <taxon>Pseudomonadati</taxon>
        <taxon>Pseudomonadota</taxon>
        <taxon>Alphaproteobacteria</taxon>
        <taxon>Sphingomonadales</taxon>
        <taxon>Sphingomonadaceae</taxon>
        <taxon>Sphingomonas</taxon>
    </lineage>
</organism>
<evidence type="ECO:0000313" key="1">
    <source>
        <dbReference type="EMBL" id="VVT28652.1"/>
    </source>
</evidence>